<dbReference type="AlphaFoldDB" id="A0A6A4VCH5"/>
<dbReference type="OrthoDB" id="6375380at2759"/>
<protein>
    <submittedName>
        <fullName evidence="1">Uncharacterized protein</fullName>
    </submittedName>
</protein>
<evidence type="ECO:0000313" key="1">
    <source>
        <dbReference type="EMBL" id="KAF0289234.1"/>
    </source>
</evidence>
<dbReference type="EMBL" id="VIIS01002048">
    <property type="protein sequence ID" value="KAF0289234.1"/>
    <property type="molecule type" value="Genomic_DNA"/>
</dbReference>
<keyword evidence="2" id="KW-1185">Reference proteome</keyword>
<sequence length="289" mass="32378">MLQDQQQTLLTVLQQQQRTQTELQAQNRELQQQMLGATGNTTGTVTRQPPDSGAARIPATSLPEKAVYGMSLQQWRIWRRDILQFAQMSQWSAATTVANIRLQCGDKIERIIEAQYGDRWADLSVQGALDAIESILKKSSNPAKERSKFHLMYQYDGQDQMRALHLTEGSIDPADANLRHAGGGALKVLGSKTCHLRVGDRVTTELVFFVRALIQYHNTPLRDGNKSPAQLLMGRQLRGGVPVAKVHLQVAEHWTDYLAEREERMAERITRAAHGAKMMADATNVLARL</sequence>
<proteinExistence type="predicted"/>
<evidence type="ECO:0000313" key="2">
    <source>
        <dbReference type="Proteomes" id="UP000440578"/>
    </source>
</evidence>
<name>A0A6A4VCH5_AMPAM</name>
<reference evidence="1 2" key="1">
    <citation type="submission" date="2019-07" db="EMBL/GenBank/DDBJ databases">
        <title>Draft genome assembly of a fouling barnacle, Amphibalanus amphitrite (Darwin, 1854): The first reference genome for Thecostraca.</title>
        <authorList>
            <person name="Kim W."/>
        </authorList>
    </citation>
    <scope>NUCLEOTIDE SEQUENCE [LARGE SCALE GENOMIC DNA]</scope>
    <source>
        <strain evidence="1">SNU_AA5</strain>
        <tissue evidence="1">Soma without cirri and trophi</tissue>
    </source>
</reference>
<organism evidence="1 2">
    <name type="scientific">Amphibalanus amphitrite</name>
    <name type="common">Striped barnacle</name>
    <name type="synonym">Balanus amphitrite</name>
    <dbReference type="NCBI Taxonomy" id="1232801"/>
    <lineage>
        <taxon>Eukaryota</taxon>
        <taxon>Metazoa</taxon>
        <taxon>Ecdysozoa</taxon>
        <taxon>Arthropoda</taxon>
        <taxon>Crustacea</taxon>
        <taxon>Multicrustacea</taxon>
        <taxon>Cirripedia</taxon>
        <taxon>Thoracica</taxon>
        <taxon>Thoracicalcarea</taxon>
        <taxon>Balanomorpha</taxon>
        <taxon>Balanoidea</taxon>
        <taxon>Balanidae</taxon>
        <taxon>Amphibalaninae</taxon>
        <taxon>Amphibalanus</taxon>
    </lineage>
</organism>
<comment type="caution">
    <text evidence="1">The sequence shown here is derived from an EMBL/GenBank/DDBJ whole genome shotgun (WGS) entry which is preliminary data.</text>
</comment>
<accession>A0A6A4VCH5</accession>
<gene>
    <name evidence="1" type="ORF">FJT64_012468</name>
</gene>
<dbReference type="Proteomes" id="UP000440578">
    <property type="component" value="Unassembled WGS sequence"/>
</dbReference>